<dbReference type="Proteomes" id="UP000007304">
    <property type="component" value="Unassembled WGS sequence"/>
</dbReference>
<dbReference type="RefSeq" id="XP_009155558.1">
    <property type="nucleotide sequence ID" value="XM_009157310.1"/>
</dbReference>
<sequence>MPQRPALEAVGGEVSAQRGRPTLDDLDISTSWANRIFRGRTPTFHSLAIADMALLFRNHGCAGYSNHQSIPLRVKPLAFVFFGPPVSRVSKVPLYEYVRYTGIHRRHLRGLFFRALQESGCRRRGWAIVALFAPLYSSANVPEPSQPGAFLVF</sequence>
<gene>
    <name evidence="1" type="ORF">HMPREF1120_03251</name>
</gene>
<dbReference type="VEuPathDB" id="FungiDB:HMPREF1120_03251"/>
<dbReference type="EMBL" id="JH226132">
    <property type="protein sequence ID" value="EHY55097.1"/>
    <property type="molecule type" value="Genomic_DNA"/>
</dbReference>
<dbReference type="HOGENOM" id="CLU_1713260_0_0_1"/>
<proteinExistence type="predicted"/>
<evidence type="ECO:0000313" key="2">
    <source>
        <dbReference type="Proteomes" id="UP000007304"/>
    </source>
</evidence>
<keyword evidence="2" id="KW-1185">Reference proteome</keyword>
<dbReference type="InParanoid" id="H6BVU3"/>
<evidence type="ECO:0000313" key="1">
    <source>
        <dbReference type="EMBL" id="EHY55097.1"/>
    </source>
</evidence>
<accession>H6BVU3</accession>
<protein>
    <submittedName>
        <fullName evidence="1">Uncharacterized protein</fullName>
    </submittedName>
</protein>
<dbReference type="AlphaFoldDB" id="H6BVU3"/>
<dbReference type="GeneID" id="20307890"/>
<name>H6BVU3_EXODN</name>
<organism evidence="1 2">
    <name type="scientific">Exophiala dermatitidis (strain ATCC 34100 / CBS 525.76 / NIH/UT8656)</name>
    <name type="common">Black yeast</name>
    <name type="synonym">Wangiella dermatitidis</name>
    <dbReference type="NCBI Taxonomy" id="858893"/>
    <lineage>
        <taxon>Eukaryota</taxon>
        <taxon>Fungi</taxon>
        <taxon>Dikarya</taxon>
        <taxon>Ascomycota</taxon>
        <taxon>Pezizomycotina</taxon>
        <taxon>Eurotiomycetes</taxon>
        <taxon>Chaetothyriomycetidae</taxon>
        <taxon>Chaetothyriales</taxon>
        <taxon>Herpotrichiellaceae</taxon>
        <taxon>Exophiala</taxon>
    </lineage>
</organism>
<reference evidence="1" key="1">
    <citation type="submission" date="2011-07" db="EMBL/GenBank/DDBJ databases">
        <title>The Genome Sequence of Exophiala (Wangiella) dermatitidis NIH/UT8656.</title>
        <authorList>
            <consortium name="The Broad Institute Genome Sequencing Platform"/>
            <person name="Cuomo C."/>
            <person name="Wang Z."/>
            <person name="Hunicke-Smith S."/>
            <person name="Szanislo P.J."/>
            <person name="Earl A."/>
            <person name="Young S.K."/>
            <person name="Zeng Q."/>
            <person name="Gargeya S."/>
            <person name="Fitzgerald M."/>
            <person name="Haas B."/>
            <person name="Abouelleil A."/>
            <person name="Alvarado L."/>
            <person name="Arachchi H.M."/>
            <person name="Berlin A."/>
            <person name="Brown A."/>
            <person name="Chapman S.B."/>
            <person name="Chen Z."/>
            <person name="Dunbar C."/>
            <person name="Freedman E."/>
            <person name="Gearin G."/>
            <person name="Gellesch M."/>
            <person name="Goldberg J."/>
            <person name="Griggs A."/>
            <person name="Gujja S."/>
            <person name="Heiman D."/>
            <person name="Howarth C."/>
            <person name="Larson L."/>
            <person name="Lui A."/>
            <person name="MacDonald P.J.P."/>
            <person name="Montmayeur A."/>
            <person name="Murphy C."/>
            <person name="Neiman D."/>
            <person name="Pearson M."/>
            <person name="Priest M."/>
            <person name="Roberts A."/>
            <person name="Saif S."/>
            <person name="Shea T."/>
            <person name="Shenoy N."/>
            <person name="Sisk P."/>
            <person name="Stolte C."/>
            <person name="Sykes S."/>
            <person name="Wortman J."/>
            <person name="Nusbaum C."/>
            <person name="Birren B."/>
        </authorList>
    </citation>
    <scope>NUCLEOTIDE SEQUENCE</scope>
    <source>
        <strain evidence="1">NIH/UT8656</strain>
    </source>
</reference>